<dbReference type="EMBL" id="MCFJ01000002">
    <property type="protein sequence ID" value="ORY70227.1"/>
    <property type="molecule type" value="Genomic_DNA"/>
</dbReference>
<dbReference type="GeneID" id="63769518"/>
<name>A0A1Y2EFN5_9PEZI</name>
<dbReference type="InterPro" id="IPR000717">
    <property type="entry name" value="PCI_dom"/>
</dbReference>
<feature type="region of interest" description="Disordered" evidence="3">
    <location>
        <begin position="218"/>
        <end position="240"/>
    </location>
</feature>
<dbReference type="GO" id="GO:0008180">
    <property type="term" value="C:COP9 signalosome"/>
    <property type="evidence" value="ECO:0007669"/>
    <property type="project" value="UniProtKB-KW"/>
</dbReference>
<protein>
    <recommendedName>
        <fullName evidence="4">PCI domain-containing protein</fullName>
    </recommendedName>
</protein>
<comment type="caution">
    <text evidence="5">The sequence shown here is derived from an EMBL/GenBank/DDBJ whole genome shotgun (WGS) entry which is preliminary data.</text>
</comment>
<dbReference type="PROSITE" id="PS50250">
    <property type="entry name" value="PCI"/>
    <property type="match status" value="1"/>
</dbReference>
<dbReference type="Proteomes" id="UP000193689">
    <property type="component" value="Unassembled WGS sequence"/>
</dbReference>
<comment type="similarity">
    <text evidence="1">Belongs to the CSN7/EIF3M family. CSN7 subfamily.</text>
</comment>
<gene>
    <name evidence="5" type="ORF">BCR38DRAFT_102541</name>
</gene>
<dbReference type="PANTHER" id="PTHR15350:SF5">
    <property type="entry name" value="COP9 SIGNALOSOME COMPLEX SUBUNIT 7"/>
    <property type="match status" value="1"/>
</dbReference>
<evidence type="ECO:0000313" key="6">
    <source>
        <dbReference type="Proteomes" id="UP000193689"/>
    </source>
</evidence>
<proteinExistence type="inferred from homology"/>
<keyword evidence="6" id="KW-1185">Reference proteome</keyword>
<dbReference type="SMART" id="SM00088">
    <property type="entry name" value="PINT"/>
    <property type="match status" value="1"/>
</dbReference>
<dbReference type="InParanoid" id="A0A1Y2EFN5"/>
<accession>A0A1Y2EFN5</accession>
<evidence type="ECO:0000256" key="3">
    <source>
        <dbReference type="SAM" id="MobiDB-lite"/>
    </source>
</evidence>
<dbReference type="Pfam" id="PF22061">
    <property type="entry name" value="CSN7_HB_subdom"/>
    <property type="match status" value="1"/>
</dbReference>
<evidence type="ECO:0000259" key="4">
    <source>
        <dbReference type="PROSITE" id="PS50250"/>
    </source>
</evidence>
<evidence type="ECO:0000256" key="2">
    <source>
        <dbReference type="ARBA" id="ARBA00022790"/>
    </source>
</evidence>
<sequence length="240" mass="26213">MIFIMEQMKALNALAPFLALTKSATSPRAAADLITRATSAPGTYVFAELREAPQVQALSQSAEHAPYLNLLDIFSYGTYDSYKSTANLPSLNDQQAIKLRQLSLLTLARDPNNLSYASLQKSLDLPDTRALEDLVISAVYADLITAQLDPYNQTVHISSVSPLRDLAPNSIPNMLSSLQTWSNRCTSTLSDLEAQIAGIKADAARRHREVEARTVVQDKLISEEKEREKSGGVHGRDPGG</sequence>
<evidence type="ECO:0000256" key="1">
    <source>
        <dbReference type="ARBA" id="ARBA00008482"/>
    </source>
</evidence>
<evidence type="ECO:0000313" key="5">
    <source>
        <dbReference type="EMBL" id="ORY70227.1"/>
    </source>
</evidence>
<dbReference type="AlphaFoldDB" id="A0A1Y2EFN5"/>
<dbReference type="STRING" id="1141098.A0A1Y2EFN5"/>
<organism evidence="5 6">
    <name type="scientific">Pseudomassariella vexata</name>
    <dbReference type="NCBI Taxonomy" id="1141098"/>
    <lineage>
        <taxon>Eukaryota</taxon>
        <taxon>Fungi</taxon>
        <taxon>Dikarya</taxon>
        <taxon>Ascomycota</taxon>
        <taxon>Pezizomycotina</taxon>
        <taxon>Sordariomycetes</taxon>
        <taxon>Xylariomycetidae</taxon>
        <taxon>Amphisphaeriales</taxon>
        <taxon>Pseudomassariaceae</taxon>
        <taxon>Pseudomassariella</taxon>
    </lineage>
</organism>
<dbReference type="Pfam" id="PF01399">
    <property type="entry name" value="PCI"/>
    <property type="match status" value="1"/>
</dbReference>
<dbReference type="PANTHER" id="PTHR15350">
    <property type="entry name" value="COP9 SIGNALOSOME COMPLEX SUBUNIT 7/DENDRITIC CELL PROTEIN GA17"/>
    <property type="match status" value="1"/>
</dbReference>
<keyword evidence="2" id="KW-0736">Signalosome</keyword>
<feature type="compositionally biased region" description="Basic and acidic residues" evidence="3">
    <location>
        <begin position="220"/>
        <end position="240"/>
    </location>
</feature>
<reference evidence="5 6" key="1">
    <citation type="submission" date="2016-07" db="EMBL/GenBank/DDBJ databases">
        <title>Pervasive Adenine N6-methylation of Active Genes in Fungi.</title>
        <authorList>
            <consortium name="DOE Joint Genome Institute"/>
            <person name="Mondo S.J."/>
            <person name="Dannebaum R.O."/>
            <person name="Kuo R.C."/>
            <person name="Labutti K."/>
            <person name="Haridas S."/>
            <person name="Kuo A."/>
            <person name="Salamov A."/>
            <person name="Ahrendt S.R."/>
            <person name="Lipzen A."/>
            <person name="Sullivan W."/>
            <person name="Andreopoulos W.B."/>
            <person name="Clum A."/>
            <person name="Lindquist E."/>
            <person name="Daum C."/>
            <person name="Ramamoorthy G.K."/>
            <person name="Gryganskyi A."/>
            <person name="Culley D."/>
            <person name="Magnuson J.K."/>
            <person name="James T.Y."/>
            <person name="O'Malley M.A."/>
            <person name="Stajich J.E."/>
            <person name="Spatafora J.W."/>
            <person name="Visel A."/>
            <person name="Grigoriev I.V."/>
        </authorList>
    </citation>
    <scope>NUCLEOTIDE SEQUENCE [LARGE SCALE GENOMIC DNA]</scope>
    <source>
        <strain evidence="5 6">CBS 129021</strain>
    </source>
</reference>
<dbReference type="RefSeq" id="XP_040720177.1">
    <property type="nucleotide sequence ID" value="XM_040853306.1"/>
</dbReference>
<feature type="domain" description="PCI" evidence="4">
    <location>
        <begin position="6"/>
        <end position="162"/>
    </location>
</feature>
<dbReference type="OrthoDB" id="10265275at2759"/>
<dbReference type="InterPro" id="IPR045237">
    <property type="entry name" value="COPS7/eIF3m"/>
</dbReference>